<keyword evidence="1" id="KW-1185">Reference proteome</keyword>
<dbReference type="Proteomes" id="UP000095282">
    <property type="component" value="Unplaced"/>
</dbReference>
<organism evidence="1 2">
    <name type="scientific">Caenorhabditis tropicalis</name>
    <dbReference type="NCBI Taxonomy" id="1561998"/>
    <lineage>
        <taxon>Eukaryota</taxon>
        <taxon>Metazoa</taxon>
        <taxon>Ecdysozoa</taxon>
        <taxon>Nematoda</taxon>
        <taxon>Chromadorea</taxon>
        <taxon>Rhabditida</taxon>
        <taxon>Rhabditina</taxon>
        <taxon>Rhabditomorpha</taxon>
        <taxon>Rhabditoidea</taxon>
        <taxon>Rhabditidae</taxon>
        <taxon>Peloderinae</taxon>
        <taxon>Caenorhabditis</taxon>
    </lineage>
</organism>
<dbReference type="WBParaSite" id="Csp11.Scaffold630.g20003.t1">
    <property type="protein sequence ID" value="Csp11.Scaffold630.g20003.t1"/>
    <property type="gene ID" value="Csp11.Scaffold630.g20003"/>
</dbReference>
<proteinExistence type="predicted"/>
<evidence type="ECO:0000313" key="1">
    <source>
        <dbReference type="Proteomes" id="UP000095282"/>
    </source>
</evidence>
<accession>A0A1I7UWD1</accession>
<sequence length="107" mass="12748">MSSQSLIDRYGLDMTLSDVEYSDNEEDQEVKIRPQKLLDMAVDKRFKLFKKDGNNMRCEVLQTRLIVKLYRHIEEEKRMERKRKESTNCVFQAPIVNESKKFKAGEE</sequence>
<reference evidence="2" key="1">
    <citation type="submission" date="2016-11" db="UniProtKB">
        <authorList>
            <consortium name="WormBaseParasite"/>
        </authorList>
    </citation>
    <scope>IDENTIFICATION</scope>
</reference>
<dbReference type="eggNOG" id="ENOG502TJA3">
    <property type="taxonomic scope" value="Eukaryota"/>
</dbReference>
<protein>
    <submittedName>
        <fullName evidence="2">SPK domain-containing protein</fullName>
    </submittedName>
</protein>
<evidence type="ECO:0000313" key="2">
    <source>
        <dbReference type="WBParaSite" id="Csp11.Scaffold630.g20003.t1"/>
    </source>
</evidence>
<name>A0A1I7UWD1_9PELO</name>
<dbReference type="AlphaFoldDB" id="A0A1I7UWD1"/>